<feature type="transmembrane region" description="Helical" evidence="8">
    <location>
        <begin position="332"/>
        <end position="350"/>
    </location>
</feature>
<proteinExistence type="predicted"/>
<keyword evidence="2" id="KW-1003">Cell membrane</keyword>
<dbReference type="PANTHER" id="PTHR33908:SF11">
    <property type="entry name" value="MEMBRANE PROTEIN"/>
    <property type="match status" value="1"/>
</dbReference>
<dbReference type="Proteomes" id="UP000547674">
    <property type="component" value="Unassembled WGS sequence"/>
</dbReference>
<accession>A0A7Y2EB72</accession>
<dbReference type="GO" id="GO:0005886">
    <property type="term" value="C:plasma membrane"/>
    <property type="evidence" value="ECO:0007669"/>
    <property type="project" value="UniProtKB-SubCell"/>
</dbReference>
<comment type="caution">
    <text evidence="9">The sequence shown here is derived from an EMBL/GenBank/DDBJ whole genome shotgun (WGS) entry which is preliminary data.</text>
</comment>
<evidence type="ECO:0000256" key="3">
    <source>
        <dbReference type="ARBA" id="ARBA00022676"/>
    </source>
</evidence>
<name>A0A7Y2EB72_UNCEI</name>
<evidence type="ECO:0000256" key="1">
    <source>
        <dbReference type="ARBA" id="ARBA00004651"/>
    </source>
</evidence>
<evidence type="ECO:0000256" key="4">
    <source>
        <dbReference type="ARBA" id="ARBA00022679"/>
    </source>
</evidence>
<organism evidence="9 10">
    <name type="scientific">Eiseniibacteriota bacterium</name>
    <dbReference type="NCBI Taxonomy" id="2212470"/>
    <lineage>
        <taxon>Bacteria</taxon>
        <taxon>Candidatus Eiseniibacteriota</taxon>
    </lineage>
</organism>
<evidence type="ECO:0000313" key="9">
    <source>
        <dbReference type="EMBL" id="NNF07857.1"/>
    </source>
</evidence>
<keyword evidence="6 8" id="KW-1133">Transmembrane helix</keyword>
<feature type="transmembrane region" description="Helical" evidence="8">
    <location>
        <begin position="7"/>
        <end position="25"/>
    </location>
</feature>
<reference evidence="9 10" key="1">
    <citation type="submission" date="2020-03" db="EMBL/GenBank/DDBJ databases">
        <title>Metabolic flexibility allows generalist bacteria to become dominant in a frequently disturbed ecosystem.</title>
        <authorList>
            <person name="Chen Y.-J."/>
            <person name="Leung P.M."/>
            <person name="Bay S.K."/>
            <person name="Hugenholtz P."/>
            <person name="Kessler A.J."/>
            <person name="Shelley G."/>
            <person name="Waite D.W."/>
            <person name="Cook P.L."/>
            <person name="Greening C."/>
        </authorList>
    </citation>
    <scope>NUCLEOTIDE SEQUENCE [LARGE SCALE GENOMIC DNA]</scope>
    <source>
        <strain evidence="9">SS_bin_28</strain>
    </source>
</reference>
<dbReference type="EMBL" id="JABDJR010000559">
    <property type="protein sequence ID" value="NNF07857.1"/>
    <property type="molecule type" value="Genomic_DNA"/>
</dbReference>
<feature type="transmembrane region" description="Helical" evidence="8">
    <location>
        <begin position="104"/>
        <end position="123"/>
    </location>
</feature>
<comment type="subcellular location">
    <subcellularLocation>
        <location evidence="1">Cell membrane</location>
        <topology evidence="1">Multi-pass membrane protein</topology>
    </subcellularLocation>
</comment>
<evidence type="ECO:0000256" key="2">
    <source>
        <dbReference type="ARBA" id="ARBA00022475"/>
    </source>
</evidence>
<keyword evidence="7 8" id="KW-0472">Membrane</keyword>
<dbReference type="InterPro" id="IPR050297">
    <property type="entry name" value="LipidA_mod_glycosyltrf_83"/>
</dbReference>
<evidence type="ECO:0000256" key="8">
    <source>
        <dbReference type="SAM" id="Phobius"/>
    </source>
</evidence>
<keyword evidence="4" id="KW-0808">Transferase</keyword>
<protein>
    <recommendedName>
        <fullName evidence="11">Glycosyltransferase RgtA/B/C/D-like domain-containing protein</fullName>
    </recommendedName>
</protein>
<feature type="transmembrane region" description="Helical" evidence="8">
    <location>
        <begin position="271"/>
        <end position="297"/>
    </location>
</feature>
<evidence type="ECO:0000313" key="10">
    <source>
        <dbReference type="Proteomes" id="UP000547674"/>
    </source>
</evidence>
<evidence type="ECO:0000256" key="6">
    <source>
        <dbReference type="ARBA" id="ARBA00022989"/>
    </source>
</evidence>
<dbReference type="AlphaFoldDB" id="A0A7Y2EB72"/>
<dbReference type="GO" id="GO:0009103">
    <property type="term" value="P:lipopolysaccharide biosynthetic process"/>
    <property type="evidence" value="ECO:0007669"/>
    <property type="project" value="UniProtKB-ARBA"/>
</dbReference>
<dbReference type="PANTHER" id="PTHR33908">
    <property type="entry name" value="MANNOSYLTRANSFERASE YKCB-RELATED"/>
    <property type="match status" value="1"/>
</dbReference>
<feature type="transmembrane region" description="Helical" evidence="8">
    <location>
        <begin position="183"/>
        <end position="204"/>
    </location>
</feature>
<feature type="transmembrane region" description="Helical" evidence="8">
    <location>
        <begin position="74"/>
        <end position="97"/>
    </location>
</feature>
<gene>
    <name evidence="9" type="ORF">HKN21_13925</name>
</gene>
<sequence>MYSRNLEIGIVSLITLLGISLRLLLWDTQAIPGIDGTTYIRLARSLAGEPGFETVHQYGFPALIWVAHLFTSDWILAGRIMPMVFGVLLIPVTFLLARRVTGSFLLALFPTVAVAFMALPLRYSLTTMTETPYQVFLMLFFLGVYLRRYLAGGVAAGIAYTIRPEVLLITGVVALLHWKSKRAAGLILLGAVLVATPYVITMGVTQGKWTLSGKGINFGHSDWRANETPVGAEAVETGALSRLSEHGGDIARAYPGRAVRVGEQLLRNGGWVVPVVALFGVTAGSALLLAGLVPIFILPAIFVGERTRFVFPYLPFLWILAAVALGRVRKPPLRFGLAALLIAGLGVSAYTERHQYTMNEDNPLPETVRTGKWMANFVQPDDVIYDRKPYAAFYAGGQPRTIPSGSYEGILNEITTRGGDYLVLNDAIVRAFRPELLPLVTSRTMVLGEHRLVPIFHEVSERGLRTIVFRIVRPGGPPPMRGEERIRESLYLLPP</sequence>
<evidence type="ECO:0008006" key="11">
    <source>
        <dbReference type="Google" id="ProtNLM"/>
    </source>
</evidence>
<evidence type="ECO:0000256" key="7">
    <source>
        <dbReference type="ARBA" id="ARBA00023136"/>
    </source>
</evidence>
<feature type="transmembrane region" description="Helical" evidence="8">
    <location>
        <begin position="309"/>
        <end position="326"/>
    </location>
</feature>
<evidence type="ECO:0000256" key="5">
    <source>
        <dbReference type="ARBA" id="ARBA00022692"/>
    </source>
</evidence>
<dbReference type="GO" id="GO:0016763">
    <property type="term" value="F:pentosyltransferase activity"/>
    <property type="evidence" value="ECO:0007669"/>
    <property type="project" value="TreeGrafter"/>
</dbReference>
<keyword evidence="3" id="KW-0328">Glycosyltransferase</keyword>
<keyword evidence="5 8" id="KW-0812">Transmembrane</keyword>